<dbReference type="CDD" id="cd09272">
    <property type="entry name" value="RNase_HI_RT_Ty1"/>
    <property type="match status" value="1"/>
</dbReference>
<protein>
    <submittedName>
        <fullName evidence="2">Zinc finger, CCHC-type</fullName>
    </submittedName>
</protein>
<sequence>MPRAFARPLRRHDAPFRTMCFENKDDDSPRFPIQRCNHRNDDSKNRANEVSITNSVSSTTTISLDDYLSRKQFGIQEFLRETKLTGPNFIDWYTQLRLVLLTEDKENYLEHLIHETPVAPPGQQVPFAAAVAHTAQVKGKKEVVVLMLLTMDLDIQQNLAHLGSYDMLCELKAMFSKQAEQELLQTVREFYACKQEEVSLILVSLNKDYDSFVQNYNMHDMGKTVNELHAMIKLHEDTLPKKDANPALHAIQAGRVQKNQKNKPHKAAKGVMGLWGSKKLKPGTLSLYVGDSHRVAVEAIKTYHLELPNGLVIVLNNCHYVPSITIVSKNNLVYFMAVPWDGISEIDISCSNTNDSSMYFKREIENQLGKTIKSLRSDRRDMVRSMMSQTTLPKSFWDYALETAARILNMVPSKKVFVKRDTLTKPDKLDPRSFRCIFVGYPKETIGYSFYNPSENKVFIARNAEFFEDDLIDLKASGSVEDLELIQEEDTNPYLDTSLDHEEDDQEINEPQGDINPIRKSFRTRRAPDHMCLDIDAEEHELGNLGELANYKAVLLDPESKKWLDAMNQVALQEKTDMDCAVYVFKARLVVKGLHSNLRDVKSYLGRSLAMKDLEDATYILGIKIYRDRRETIQIQEKLKLSKSQGASTPAEKQHMQIVPYASAIGSIMYAVRCNMERELRVFCYTDAGYLTDVDDLKSQTGYVFVLNGGAVNWKSTKQSFFATSSTYAEYITAFDASKEAVWIRKFISGLVKDDGVSKGARHFRAKVHYLRETIKLGDVKIEKVDTDDNLADHFTKALAFPKHYELTRNIGMLPASSFM</sequence>
<organism evidence="2">
    <name type="scientific">Tanacetum cinerariifolium</name>
    <name type="common">Dalmatian daisy</name>
    <name type="synonym">Chrysanthemum cinerariifolium</name>
    <dbReference type="NCBI Taxonomy" id="118510"/>
    <lineage>
        <taxon>Eukaryota</taxon>
        <taxon>Viridiplantae</taxon>
        <taxon>Streptophyta</taxon>
        <taxon>Embryophyta</taxon>
        <taxon>Tracheophyta</taxon>
        <taxon>Spermatophyta</taxon>
        <taxon>Magnoliopsida</taxon>
        <taxon>eudicotyledons</taxon>
        <taxon>Gunneridae</taxon>
        <taxon>Pentapetalae</taxon>
        <taxon>asterids</taxon>
        <taxon>campanulids</taxon>
        <taxon>Asterales</taxon>
        <taxon>Asteraceae</taxon>
        <taxon>Asteroideae</taxon>
        <taxon>Anthemideae</taxon>
        <taxon>Anthemidinae</taxon>
        <taxon>Tanacetum</taxon>
    </lineage>
</organism>
<feature type="domain" description="Retroviral polymerase SH3-like" evidence="1">
    <location>
        <begin position="424"/>
        <end position="473"/>
    </location>
</feature>
<dbReference type="PANTHER" id="PTHR11439:SF496">
    <property type="entry name" value="RNA-DIRECTED DNA POLYMERASE"/>
    <property type="match status" value="1"/>
</dbReference>
<evidence type="ECO:0000313" key="2">
    <source>
        <dbReference type="EMBL" id="GEU56533.1"/>
    </source>
</evidence>
<reference evidence="2" key="1">
    <citation type="journal article" date="2019" name="Sci. Rep.">
        <title>Draft genome of Tanacetum cinerariifolium, the natural source of mosquito coil.</title>
        <authorList>
            <person name="Yamashiro T."/>
            <person name="Shiraishi A."/>
            <person name="Satake H."/>
            <person name="Nakayama K."/>
        </authorList>
    </citation>
    <scope>NUCLEOTIDE SEQUENCE</scope>
</reference>
<evidence type="ECO:0000259" key="1">
    <source>
        <dbReference type="Pfam" id="PF25597"/>
    </source>
</evidence>
<dbReference type="InterPro" id="IPR057670">
    <property type="entry name" value="SH3_retrovirus"/>
</dbReference>
<dbReference type="AlphaFoldDB" id="A0A6L2L3S1"/>
<dbReference type="PANTHER" id="PTHR11439">
    <property type="entry name" value="GAG-POL-RELATED RETROTRANSPOSON"/>
    <property type="match status" value="1"/>
</dbReference>
<dbReference type="EMBL" id="BKCJ010003678">
    <property type="protein sequence ID" value="GEU56533.1"/>
    <property type="molecule type" value="Genomic_DNA"/>
</dbReference>
<accession>A0A6L2L3S1</accession>
<dbReference type="Pfam" id="PF25597">
    <property type="entry name" value="SH3_retrovirus"/>
    <property type="match status" value="1"/>
</dbReference>
<proteinExistence type="predicted"/>
<comment type="caution">
    <text evidence="2">The sequence shown here is derived from an EMBL/GenBank/DDBJ whole genome shotgun (WGS) entry which is preliminary data.</text>
</comment>
<gene>
    <name evidence="2" type="ORF">Tci_028511</name>
</gene>
<name>A0A6L2L3S1_TANCI</name>